<evidence type="ECO:0000313" key="3">
    <source>
        <dbReference type="EMBL" id="CAE8619001.1"/>
    </source>
</evidence>
<evidence type="ECO:0000256" key="2">
    <source>
        <dbReference type="SAM" id="SignalP"/>
    </source>
</evidence>
<organism evidence="3 4">
    <name type="scientific">Polarella glacialis</name>
    <name type="common">Dinoflagellate</name>
    <dbReference type="NCBI Taxonomy" id="89957"/>
    <lineage>
        <taxon>Eukaryota</taxon>
        <taxon>Sar</taxon>
        <taxon>Alveolata</taxon>
        <taxon>Dinophyceae</taxon>
        <taxon>Suessiales</taxon>
        <taxon>Suessiaceae</taxon>
        <taxon>Polarella</taxon>
    </lineage>
</organism>
<evidence type="ECO:0000256" key="1">
    <source>
        <dbReference type="SAM" id="MobiDB-lite"/>
    </source>
</evidence>
<feature type="region of interest" description="Disordered" evidence="1">
    <location>
        <begin position="91"/>
        <end position="130"/>
    </location>
</feature>
<dbReference type="AlphaFoldDB" id="A0A813G8G7"/>
<sequence>MVVVVVFVVVVNPCQHGNNTHTHNHIFAVVFSTVQLLQNGVVCVLLLSCCNNNYKISNTHKVMQNDNERHTHTQHAKQHIQQKTLYSNTTHAQIQQLPTNKSTTDTNTSTNSNTINNDNNNHANLNFVMA</sequence>
<protein>
    <submittedName>
        <fullName evidence="3">Uncharacterized protein</fullName>
    </submittedName>
</protein>
<comment type="caution">
    <text evidence="3">The sequence shown here is derived from an EMBL/GenBank/DDBJ whole genome shotgun (WGS) entry which is preliminary data.</text>
</comment>
<name>A0A813G8G7_POLGL</name>
<reference evidence="3" key="1">
    <citation type="submission" date="2021-02" db="EMBL/GenBank/DDBJ databases">
        <authorList>
            <person name="Dougan E. K."/>
            <person name="Rhodes N."/>
            <person name="Thang M."/>
            <person name="Chan C."/>
        </authorList>
    </citation>
    <scope>NUCLEOTIDE SEQUENCE</scope>
</reference>
<feature type="compositionally biased region" description="Low complexity" evidence="1">
    <location>
        <begin position="99"/>
        <end position="121"/>
    </location>
</feature>
<proteinExistence type="predicted"/>
<feature type="chain" id="PRO_5032279841" evidence="2">
    <location>
        <begin position="17"/>
        <end position="130"/>
    </location>
</feature>
<accession>A0A813G8G7</accession>
<evidence type="ECO:0000313" key="4">
    <source>
        <dbReference type="Proteomes" id="UP000654075"/>
    </source>
</evidence>
<dbReference type="EMBL" id="CAJNNV010026785">
    <property type="protein sequence ID" value="CAE8619001.1"/>
    <property type="molecule type" value="Genomic_DNA"/>
</dbReference>
<dbReference type="Proteomes" id="UP000654075">
    <property type="component" value="Unassembled WGS sequence"/>
</dbReference>
<keyword evidence="4" id="KW-1185">Reference proteome</keyword>
<feature type="signal peptide" evidence="2">
    <location>
        <begin position="1"/>
        <end position="16"/>
    </location>
</feature>
<gene>
    <name evidence="3" type="ORF">PGLA1383_LOCUS36595</name>
</gene>
<keyword evidence="2" id="KW-0732">Signal</keyword>